<evidence type="ECO:0000256" key="1">
    <source>
        <dbReference type="ARBA" id="ARBA00023015"/>
    </source>
</evidence>
<keyword evidence="1" id="KW-0805">Transcription regulation</keyword>
<name>A0AAQ1GCX2_9BURK</name>
<dbReference type="RefSeq" id="WP_074982019.1">
    <property type="nucleotide sequence ID" value="NZ_CADFGN010000001.1"/>
</dbReference>
<evidence type="ECO:0000313" key="6">
    <source>
        <dbReference type="EMBL" id="SEJ23750.1"/>
    </source>
</evidence>
<proteinExistence type="predicted"/>
<feature type="domain" description="HTH tetR-type" evidence="5">
    <location>
        <begin position="9"/>
        <end position="69"/>
    </location>
</feature>
<gene>
    <name evidence="6" type="ORF">SAMN05216550_103278</name>
</gene>
<dbReference type="PANTHER" id="PTHR47506:SF7">
    <property type="entry name" value="TRANSCRIPTIONAL REGULATORY PROTEIN"/>
    <property type="match status" value="1"/>
</dbReference>
<dbReference type="InterPro" id="IPR011075">
    <property type="entry name" value="TetR_C"/>
</dbReference>
<evidence type="ECO:0000256" key="2">
    <source>
        <dbReference type="ARBA" id="ARBA00023125"/>
    </source>
</evidence>
<dbReference type="Gene3D" id="1.10.10.60">
    <property type="entry name" value="Homeodomain-like"/>
    <property type="match status" value="1"/>
</dbReference>
<dbReference type="SUPFAM" id="SSF46689">
    <property type="entry name" value="Homeodomain-like"/>
    <property type="match status" value="1"/>
</dbReference>
<organism evidence="6 7">
    <name type="scientific">Paraburkholderia tropica</name>
    <dbReference type="NCBI Taxonomy" id="92647"/>
    <lineage>
        <taxon>Bacteria</taxon>
        <taxon>Pseudomonadati</taxon>
        <taxon>Pseudomonadota</taxon>
        <taxon>Betaproteobacteria</taxon>
        <taxon>Burkholderiales</taxon>
        <taxon>Burkholderiaceae</taxon>
        <taxon>Paraburkholderia</taxon>
    </lineage>
</organism>
<dbReference type="EMBL" id="FNZM01000003">
    <property type="protein sequence ID" value="SEJ23750.1"/>
    <property type="molecule type" value="Genomic_DNA"/>
</dbReference>
<dbReference type="Gene3D" id="1.10.357.10">
    <property type="entry name" value="Tetracycline Repressor, domain 2"/>
    <property type="match status" value="1"/>
</dbReference>
<dbReference type="Pfam" id="PF00440">
    <property type="entry name" value="TetR_N"/>
    <property type="match status" value="1"/>
</dbReference>
<protein>
    <submittedName>
        <fullName evidence="6">Transcriptional regulator, TetR family</fullName>
    </submittedName>
</protein>
<evidence type="ECO:0000256" key="4">
    <source>
        <dbReference type="PROSITE-ProRule" id="PRU00335"/>
    </source>
</evidence>
<dbReference type="PRINTS" id="PR00455">
    <property type="entry name" value="HTHTETR"/>
</dbReference>
<reference evidence="6 7" key="1">
    <citation type="submission" date="2016-10" db="EMBL/GenBank/DDBJ databases">
        <authorList>
            <person name="Varghese N."/>
            <person name="Submissions S."/>
        </authorList>
    </citation>
    <scope>NUCLEOTIDE SEQUENCE [LARGE SCALE GENOMIC DNA]</scope>
    <source>
        <strain evidence="6 7">LMG 22274</strain>
    </source>
</reference>
<feature type="DNA-binding region" description="H-T-H motif" evidence="4">
    <location>
        <begin position="32"/>
        <end position="51"/>
    </location>
</feature>
<keyword evidence="3" id="KW-0804">Transcription</keyword>
<dbReference type="Proteomes" id="UP000183529">
    <property type="component" value="Unassembled WGS sequence"/>
</dbReference>
<evidence type="ECO:0000313" key="7">
    <source>
        <dbReference type="Proteomes" id="UP000183529"/>
    </source>
</evidence>
<dbReference type="AlphaFoldDB" id="A0AAQ1GCX2"/>
<dbReference type="Pfam" id="PF16925">
    <property type="entry name" value="TetR_C_13"/>
    <property type="match status" value="1"/>
</dbReference>
<keyword evidence="2 4" id="KW-0238">DNA-binding</keyword>
<dbReference type="InterPro" id="IPR036271">
    <property type="entry name" value="Tet_transcr_reg_TetR-rel_C_sf"/>
</dbReference>
<dbReference type="InterPro" id="IPR009057">
    <property type="entry name" value="Homeodomain-like_sf"/>
</dbReference>
<dbReference type="PROSITE" id="PS50977">
    <property type="entry name" value="HTH_TETR_2"/>
    <property type="match status" value="1"/>
</dbReference>
<dbReference type="GO" id="GO:0003677">
    <property type="term" value="F:DNA binding"/>
    <property type="evidence" value="ECO:0007669"/>
    <property type="project" value="UniProtKB-UniRule"/>
</dbReference>
<evidence type="ECO:0000259" key="5">
    <source>
        <dbReference type="PROSITE" id="PS50977"/>
    </source>
</evidence>
<comment type="caution">
    <text evidence="6">The sequence shown here is derived from an EMBL/GenBank/DDBJ whole genome shotgun (WGS) entry which is preliminary data.</text>
</comment>
<sequence length="194" mass="20077">MRKSRAETAETRERIVAVAAEAFRADGIHATGVADVMAAAGLSHGGFYRHFESKDQLVAEACEAGLSGIVGTLAAAAQGQAGEDAFKAVVDAYLSTGHRDAPGRGCPIAGMGSELARADDATREVAARGIDELVDLLVSPRERAGEGEDAQADRSRALLAFSAMVGGLTLSRIVADPEASASLLNTIKQQLETI</sequence>
<evidence type="ECO:0000256" key="3">
    <source>
        <dbReference type="ARBA" id="ARBA00023163"/>
    </source>
</evidence>
<dbReference type="SUPFAM" id="SSF48498">
    <property type="entry name" value="Tetracyclin repressor-like, C-terminal domain"/>
    <property type="match status" value="1"/>
</dbReference>
<dbReference type="InterPro" id="IPR001647">
    <property type="entry name" value="HTH_TetR"/>
</dbReference>
<accession>A0AAQ1GCX2</accession>
<dbReference type="PANTHER" id="PTHR47506">
    <property type="entry name" value="TRANSCRIPTIONAL REGULATORY PROTEIN"/>
    <property type="match status" value="1"/>
</dbReference>